<dbReference type="PANTHER" id="PTHR10272:SF0">
    <property type="entry name" value="PLATELET-ACTIVATING FACTOR ACETYLHYDROLASE"/>
    <property type="match status" value="1"/>
</dbReference>
<evidence type="ECO:0000256" key="2">
    <source>
        <dbReference type="ARBA" id="ARBA00022963"/>
    </source>
</evidence>
<name>A0A428ZF74_KIBAR</name>
<dbReference type="Proteomes" id="UP000287547">
    <property type="component" value="Unassembled WGS sequence"/>
</dbReference>
<keyword evidence="4" id="KW-0732">Signal</keyword>
<evidence type="ECO:0000256" key="4">
    <source>
        <dbReference type="SAM" id="SignalP"/>
    </source>
</evidence>
<dbReference type="Gene3D" id="3.40.50.1820">
    <property type="entry name" value="alpha/beta hydrolase"/>
    <property type="match status" value="1"/>
</dbReference>
<evidence type="ECO:0000256" key="1">
    <source>
        <dbReference type="ARBA" id="ARBA00022801"/>
    </source>
</evidence>
<accession>A0A428ZF74</accession>
<keyword evidence="3" id="KW-0443">Lipid metabolism</keyword>
<keyword evidence="1 5" id="KW-0378">Hydrolase</keyword>
<gene>
    <name evidence="5" type="ORF">DMH04_13325</name>
</gene>
<dbReference type="RefSeq" id="WP_037270487.1">
    <property type="nucleotide sequence ID" value="NZ_QHKI01000008.1"/>
</dbReference>
<dbReference type="GO" id="GO:0016042">
    <property type="term" value="P:lipid catabolic process"/>
    <property type="evidence" value="ECO:0007669"/>
    <property type="project" value="UniProtKB-KW"/>
</dbReference>
<dbReference type="GO" id="GO:0003847">
    <property type="term" value="F:1-alkyl-2-acetylglycerophosphocholine esterase activity"/>
    <property type="evidence" value="ECO:0007669"/>
    <property type="project" value="TreeGrafter"/>
</dbReference>
<dbReference type="Pfam" id="PF03403">
    <property type="entry name" value="PAF-AH_p_II"/>
    <property type="match status" value="1"/>
</dbReference>
<evidence type="ECO:0000313" key="6">
    <source>
        <dbReference type="Proteomes" id="UP000287547"/>
    </source>
</evidence>
<dbReference type="PANTHER" id="PTHR10272">
    <property type="entry name" value="PLATELET-ACTIVATING FACTOR ACETYLHYDROLASE"/>
    <property type="match status" value="1"/>
</dbReference>
<dbReference type="InterPro" id="IPR029058">
    <property type="entry name" value="AB_hydrolase_fold"/>
</dbReference>
<evidence type="ECO:0000256" key="3">
    <source>
        <dbReference type="ARBA" id="ARBA00023098"/>
    </source>
</evidence>
<evidence type="ECO:0000313" key="5">
    <source>
        <dbReference type="EMBL" id="RSM86618.1"/>
    </source>
</evidence>
<dbReference type="SUPFAM" id="SSF53474">
    <property type="entry name" value="alpha/beta-Hydrolases"/>
    <property type="match status" value="1"/>
</dbReference>
<sequence length="365" mass="39144">MRKPLVIAAVTALCVPALFIPTAAAAAGDLSLPAPTGQYAVGRATFSLTDRARTDPWVPEAGPRQLMVTMFYPAVRGTGSQAPYMDVAEAAALVDHYEIRAQLPPEKLAGARTWSRTNARPLPGKRPLVLLSPGYTVSRYSLTALAEDLASRGYVTAAVDHAFESVAAKFPGGVLPCAACGLPNKIGHAPIALNRGTDLSFVLNELRNHPLIDQHHIAAVGHSMGGGGAATVMRADSRVDAGVNMDGPMLPPDPVNRPFLLFGGPELHDPGHAKDTSWDTVWPRMSGWKRWLHAPDADHMSFTDLNLLVQQAGIDPPTPLDPARGISLTRTYVAAFVDQHLRGIPQRVLNGPTAEFPEIKFHNLR</sequence>
<protein>
    <submittedName>
        <fullName evidence="5">Alpha/beta hydrolase</fullName>
    </submittedName>
</protein>
<feature type="signal peptide" evidence="4">
    <location>
        <begin position="1"/>
        <end position="26"/>
    </location>
</feature>
<organism evidence="5 6">
    <name type="scientific">Kibdelosporangium aridum</name>
    <dbReference type="NCBI Taxonomy" id="2030"/>
    <lineage>
        <taxon>Bacteria</taxon>
        <taxon>Bacillati</taxon>
        <taxon>Actinomycetota</taxon>
        <taxon>Actinomycetes</taxon>
        <taxon>Pseudonocardiales</taxon>
        <taxon>Pseudonocardiaceae</taxon>
        <taxon>Kibdelosporangium</taxon>
    </lineage>
</organism>
<dbReference type="OrthoDB" id="569821at2"/>
<dbReference type="AlphaFoldDB" id="A0A428ZF74"/>
<comment type="caution">
    <text evidence="5">The sequence shown here is derived from an EMBL/GenBank/DDBJ whole genome shotgun (WGS) entry which is preliminary data.</text>
</comment>
<reference evidence="5 6" key="1">
    <citation type="submission" date="2018-05" db="EMBL/GenBank/DDBJ databases">
        <title>Evolution of GPA BGCs.</title>
        <authorList>
            <person name="Waglechner N."/>
            <person name="Wright G.D."/>
        </authorList>
    </citation>
    <scope>NUCLEOTIDE SEQUENCE [LARGE SCALE GENOMIC DNA]</scope>
    <source>
        <strain evidence="5 6">A82846</strain>
    </source>
</reference>
<dbReference type="EMBL" id="QHKI01000008">
    <property type="protein sequence ID" value="RSM86618.1"/>
    <property type="molecule type" value="Genomic_DNA"/>
</dbReference>
<keyword evidence="2" id="KW-0442">Lipid degradation</keyword>
<feature type="chain" id="PRO_5019086361" evidence="4">
    <location>
        <begin position="27"/>
        <end position="365"/>
    </location>
</feature>
<proteinExistence type="predicted"/>